<dbReference type="Proteomes" id="UP000886523">
    <property type="component" value="Unassembled WGS sequence"/>
</dbReference>
<name>A0A9P6DLL4_9AGAM</name>
<comment type="caution">
    <text evidence="1">The sequence shown here is derived from an EMBL/GenBank/DDBJ whole genome shotgun (WGS) entry which is preliminary data.</text>
</comment>
<sequence length="62" mass="6974">MVSSLLASALSDPTTTLKALYASHRESEDFPHVVSEYFRSIFSADSDLHQVRSSARLESYYC</sequence>
<keyword evidence="2" id="KW-1185">Reference proteome</keyword>
<evidence type="ECO:0000313" key="1">
    <source>
        <dbReference type="EMBL" id="KAF9505972.1"/>
    </source>
</evidence>
<gene>
    <name evidence="1" type="ORF">BS47DRAFT_1353425</name>
</gene>
<reference evidence="1" key="1">
    <citation type="journal article" date="2020" name="Nat. Commun.">
        <title>Large-scale genome sequencing of mycorrhizal fungi provides insights into the early evolution of symbiotic traits.</title>
        <authorList>
            <person name="Miyauchi S."/>
            <person name="Kiss E."/>
            <person name="Kuo A."/>
            <person name="Drula E."/>
            <person name="Kohler A."/>
            <person name="Sanchez-Garcia M."/>
            <person name="Morin E."/>
            <person name="Andreopoulos B."/>
            <person name="Barry K.W."/>
            <person name="Bonito G."/>
            <person name="Buee M."/>
            <person name="Carver A."/>
            <person name="Chen C."/>
            <person name="Cichocki N."/>
            <person name="Clum A."/>
            <person name="Culley D."/>
            <person name="Crous P.W."/>
            <person name="Fauchery L."/>
            <person name="Girlanda M."/>
            <person name="Hayes R.D."/>
            <person name="Keri Z."/>
            <person name="LaButti K."/>
            <person name="Lipzen A."/>
            <person name="Lombard V."/>
            <person name="Magnuson J."/>
            <person name="Maillard F."/>
            <person name="Murat C."/>
            <person name="Nolan M."/>
            <person name="Ohm R.A."/>
            <person name="Pangilinan J."/>
            <person name="Pereira M.F."/>
            <person name="Perotto S."/>
            <person name="Peter M."/>
            <person name="Pfister S."/>
            <person name="Riley R."/>
            <person name="Sitrit Y."/>
            <person name="Stielow J.B."/>
            <person name="Szollosi G."/>
            <person name="Zifcakova L."/>
            <person name="Stursova M."/>
            <person name="Spatafora J.W."/>
            <person name="Tedersoo L."/>
            <person name="Vaario L.M."/>
            <person name="Yamada A."/>
            <person name="Yan M."/>
            <person name="Wang P."/>
            <person name="Xu J."/>
            <person name="Bruns T."/>
            <person name="Baldrian P."/>
            <person name="Vilgalys R."/>
            <person name="Dunand C."/>
            <person name="Henrissat B."/>
            <person name="Grigoriev I.V."/>
            <person name="Hibbett D."/>
            <person name="Nagy L.G."/>
            <person name="Martin F.M."/>
        </authorList>
    </citation>
    <scope>NUCLEOTIDE SEQUENCE</scope>
    <source>
        <strain evidence="1">UP504</strain>
    </source>
</reference>
<organism evidence="1 2">
    <name type="scientific">Hydnum rufescens UP504</name>
    <dbReference type="NCBI Taxonomy" id="1448309"/>
    <lineage>
        <taxon>Eukaryota</taxon>
        <taxon>Fungi</taxon>
        <taxon>Dikarya</taxon>
        <taxon>Basidiomycota</taxon>
        <taxon>Agaricomycotina</taxon>
        <taxon>Agaricomycetes</taxon>
        <taxon>Cantharellales</taxon>
        <taxon>Hydnaceae</taxon>
        <taxon>Hydnum</taxon>
    </lineage>
</organism>
<dbReference type="AlphaFoldDB" id="A0A9P6DLL4"/>
<proteinExistence type="predicted"/>
<evidence type="ECO:0000313" key="2">
    <source>
        <dbReference type="Proteomes" id="UP000886523"/>
    </source>
</evidence>
<protein>
    <submittedName>
        <fullName evidence="1">Uncharacterized protein</fullName>
    </submittedName>
</protein>
<dbReference type="EMBL" id="MU129130">
    <property type="protein sequence ID" value="KAF9505972.1"/>
    <property type="molecule type" value="Genomic_DNA"/>
</dbReference>
<accession>A0A9P6DLL4</accession>